<gene>
    <name evidence="1" type="ORF">EDC19_0254</name>
</gene>
<reference evidence="1 2" key="1">
    <citation type="submission" date="2019-03" db="EMBL/GenBank/DDBJ databases">
        <title>Genomic Encyclopedia of Type Strains, Phase IV (KMG-IV): sequencing the most valuable type-strain genomes for metagenomic binning, comparative biology and taxonomic classification.</title>
        <authorList>
            <person name="Goeker M."/>
        </authorList>
    </citation>
    <scope>NUCLEOTIDE SEQUENCE [LARGE SCALE GENOMIC DNA]</scope>
    <source>
        <strain evidence="1 2">DSM 24176</strain>
    </source>
</reference>
<comment type="caution">
    <text evidence="1">The sequence shown here is derived from an EMBL/GenBank/DDBJ whole genome shotgun (WGS) entry which is preliminary data.</text>
</comment>
<evidence type="ECO:0000313" key="2">
    <source>
        <dbReference type="Proteomes" id="UP000294545"/>
    </source>
</evidence>
<dbReference type="AlphaFoldDB" id="A0A4R1MZ71"/>
<sequence>MLNSIYEQRKRIEDKYYMSLTMPRSEYLLIYGDNINEKNASEIVGQYLDYKEDDGRANNIKIYDYKDSNIINIEADISYLGNDHTDYTRVYY</sequence>
<dbReference type="Proteomes" id="UP000294545">
    <property type="component" value="Unassembled WGS sequence"/>
</dbReference>
<name>A0A4R1MZ71_9FIRM</name>
<evidence type="ECO:0000313" key="1">
    <source>
        <dbReference type="EMBL" id="TCK97852.1"/>
    </source>
</evidence>
<proteinExistence type="predicted"/>
<dbReference type="RefSeq" id="WP_132279323.1">
    <property type="nucleotide sequence ID" value="NZ_SMGQ01000011.1"/>
</dbReference>
<dbReference type="EMBL" id="SMGQ01000011">
    <property type="protein sequence ID" value="TCK97852.1"/>
    <property type="molecule type" value="Genomic_DNA"/>
</dbReference>
<keyword evidence="2" id="KW-1185">Reference proteome</keyword>
<protein>
    <submittedName>
        <fullName evidence="1">Uncharacterized protein</fullName>
    </submittedName>
</protein>
<organism evidence="1 2">
    <name type="scientific">Natranaerovirga hydrolytica</name>
    <dbReference type="NCBI Taxonomy" id="680378"/>
    <lineage>
        <taxon>Bacteria</taxon>
        <taxon>Bacillati</taxon>
        <taxon>Bacillota</taxon>
        <taxon>Clostridia</taxon>
        <taxon>Lachnospirales</taxon>
        <taxon>Natranaerovirgaceae</taxon>
        <taxon>Natranaerovirga</taxon>
    </lineage>
</organism>
<dbReference type="OrthoDB" id="1707731at2"/>
<accession>A0A4R1MZ71</accession>